<dbReference type="EMBL" id="BPLR01020797">
    <property type="protein sequence ID" value="GIX82657.1"/>
    <property type="molecule type" value="Genomic_DNA"/>
</dbReference>
<evidence type="ECO:0000313" key="2">
    <source>
        <dbReference type="Proteomes" id="UP001054945"/>
    </source>
</evidence>
<name>A0AAV4NCW4_CAEEX</name>
<sequence>MGEGSTRLAQSTPTMALGCPEVSGLCPGDHSMVLHGLEFQQGHRFGCSSLTARKSYRTIVIPQTKGSGVVIPTSPVLQRLLNITSMNLSF</sequence>
<keyword evidence="2" id="KW-1185">Reference proteome</keyword>
<protein>
    <submittedName>
        <fullName evidence="1">Uncharacterized protein</fullName>
    </submittedName>
</protein>
<organism evidence="1 2">
    <name type="scientific">Caerostris extrusa</name>
    <name type="common">Bark spider</name>
    <name type="synonym">Caerostris bankana</name>
    <dbReference type="NCBI Taxonomy" id="172846"/>
    <lineage>
        <taxon>Eukaryota</taxon>
        <taxon>Metazoa</taxon>
        <taxon>Ecdysozoa</taxon>
        <taxon>Arthropoda</taxon>
        <taxon>Chelicerata</taxon>
        <taxon>Arachnida</taxon>
        <taxon>Araneae</taxon>
        <taxon>Araneomorphae</taxon>
        <taxon>Entelegynae</taxon>
        <taxon>Araneoidea</taxon>
        <taxon>Araneidae</taxon>
        <taxon>Caerostris</taxon>
    </lineage>
</organism>
<accession>A0AAV4NCW4</accession>
<dbReference type="Proteomes" id="UP001054945">
    <property type="component" value="Unassembled WGS sequence"/>
</dbReference>
<dbReference type="PROSITE" id="PS51257">
    <property type="entry name" value="PROKAR_LIPOPROTEIN"/>
    <property type="match status" value="1"/>
</dbReference>
<comment type="caution">
    <text evidence="1">The sequence shown here is derived from an EMBL/GenBank/DDBJ whole genome shotgun (WGS) entry which is preliminary data.</text>
</comment>
<evidence type="ECO:0000313" key="1">
    <source>
        <dbReference type="EMBL" id="GIX82657.1"/>
    </source>
</evidence>
<dbReference type="AlphaFoldDB" id="A0AAV4NCW4"/>
<reference evidence="1 2" key="1">
    <citation type="submission" date="2021-06" db="EMBL/GenBank/DDBJ databases">
        <title>Caerostris extrusa draft genome.</title>
        <authorList>
            <person name="Kono N."/>
            <person name="Arakawa K."/>
        </authorList>
    </citation>
    <scope>NUCLEOTIDE SEQUENCE [LARGE SCALE GENOMIC DNA]</scope>
</reference>
<gene>
    <name evidence="1" type="ORF">CEXT_615091</name>
</gene>
<proteinExistence type="predicted"/>